<dbReference type="GO" id="GO:0016020">
    <property type="term" value="C:membrane"/>
    <property type="evidence" value="ECO:0007669"/>
    <property type="project" value="UniProtKB-SubCell"/>
</dbReference>
<organism evidence="5 6">
    <name type="scientific">Araneus ventricosus</name>
    <name type="common">Orbweaver spider</name>
    <name type="synonym">Epeira ventricosa</name>
    <dbReference type="NCBI Taxonomy" id="182803"/>
    <lineage>
        <taxon>Eukaryota</taxon>
        <taxon>Metazoa</taxon>
        <taxon>Ecdysozoa</taxon>
        <taxon>Arthropoda</taxon>
        <taxon>Chelicerata</taxon>
        <taxon>Arachnida</taxon>
        <taxon>Araneae</taxon>
        <taxon>Araneomorphae</taxon>
        <taxon>Entelegynae</taxon>
        <taxon>Araneoidea</taxon>
        <taxon>Araneidae</taxon>
        <taxon>Araneus</taxon>
    </lineage>
</organism>
<dbReference type="OrthoDB" id="2544694at2759"/>
<evidence type="ECO:0000313" key="5">
    <source>
        <dbReference type="EMBL" id="GBM78323.1"/>
    </source>
</evidence>
<proteinExistence type="predicted"/>
<dbReference type="Proteomes" id="UP000499080">
    <property type="component" value="Unassembled WGS sequence"/>
</dbReference>
<comment type="caution">
    <text evidence="5">The sequence shown here is derived from an EMBL/GenBank/DDBJ whole genome shotgun (WGS) entry which is preliminary data.</text>
</comment>
<name>A0A4Y2IKI9_ARAVE</name>
<dbReference type="Gene3D" id="1.20.1250.20">
    <property type="entry name" value="MFS general substrate transporter like domains"/>
    <property type="match status" value="1"/>
</dbReference>
<dbReference type="AlphaFoldDB" id="A0A4Y2IKI9"/>
<evidence type="ECO:0000256" key="4">
    <source>
        <dbReference type="ARBA" id="ARBA00023136"/>
    </source>
</evidence>
<keyword evidence="4" id="KW-0472">Membrane</keyword>
<evidence type="ECO:0000256" key="3">
    <source>
        <dbReference type="ARBA" id="ARBA00022989"/>
    </source>
</evidence>
<keyword evidence="3" id="KW-1133">Transmembrane helix</keyword>
<evidence type="ECO:0000313" key="6">
    <source>
        <dbReference type="Proteomes" id="UP000499080"/>
    </source>
</evidence>
<dbReference type="InterPro" id="IPR005828">
    <property type="entry name" value="MFS_sugar_transport-like"/>
</dbReference>
<accession>A0A4Y2IKI9</accession>
<sequence>MLSVPEYWCHVPELSNLSVDQQRMLISPPNDPSCTMYKRNYSQVLNLESVIATPYFSYDEIPCVSGWDYDKTNYDETAATKFDLVCENAHYPSLLFTIQDFASFIGTPYCGILSDNFLPESPSWLVCQGRCEDAAKVMMRIGKTNGKQVDYNNLLQQLQTLGEKIKQTREEKKKKWLCCDYPLLKYPRLSRHFFILSICWYAISCSLLGYIQIDSEIYKQHEGYFGTDLIILNHGQMTRTTPDLAPTVQASTPHQRQGVWPLRFIYRVTGAMHDGSSVESGIGPGTLLPENRDLTTRPPRPSFNMGNAIFQNPVNLGIIITTV</sequence>
<evidence type="ECO:0000256" key="2">
    <source>
        <dbReference type="ARBA" id="ARBA00022692"/>
    </source>
</evidence>
<dbReference type="InterPro" id="IPR036259">
    <property type="entry name" value="MFS_trans_sf"/>
</dbReference>
<dbReference type="Pfam" id="PF00083">
    <property type="entry name" value="Sugar_tr"/>
    <property type="match status" value="1"/>
</dbReference>
<dbReference type="EMBL" id="BGPR01002746">
    <property type="protein sequence ID" value="GBM78323.1"/>
    <property type="molecule type" value="Genomic_DNA"/>
</dbReference>
<protein>
    <submittedName>
        <fullName evidence="5">Uncharacterized protein</fullName>
    </submittedName>
</protein>
<keyword evidence="6" id="KW-1185">Reference proteome</keyword>
<reference evidence="5 6" key="1">
    <citation type="journal article" date="2019" name="Sci. Rep.">
        <title>Orb-weaving spider Araneus ventricosus genome elucidates the spidroin gene catalogue.</title>
        <authorList>
            <person name="Kono N."/>
            <person name="Nakamura H."/>
            <person name="Ohtoshi R."/>
            <person name="Moran D.A.P."/>
            <person name="Shinohara A."/>
            <person name="Yoshida Y."/>
            <person name="Fujiwara M."/>
            <person name="Mori M."/>
            <person name="Tomita M."/>
            <person name="Arakawa K."/>
        </authorList>
    </citation>
    <scope>NUCLEOTIDE SEQUENCE [LARGE SCALE GENOMIC DNA]</scope>
</reference>
<gene>
    <name evidence="5" type="ORF">AVEN_222143_1</name>
</gene>
<dbReference type="GO" id="GO:0022857">
    <property type="term" value="F:transmembrane transporter activity"/>
    <property type="evidence" value="ECO:0007669"/>
    <property type="project" value="InterPro"/>
</dbReference>
<comment type="subcellular location">
    <subcellularLocation>
        <location evidence="1">Membrane</location>
    </subcellularLocation>
</comment>
<evidence type="ECO:0000256" key="1">
    <source>
        <dbReference type="ARBA" id="ARBA00004370"/>
    </source>
</evidence>
<keyword evidence="2" id="KW-0812">Transmembrane</keyword>